<dbReference type="AlphaFoldDB" id="A0A1Y2ILR9"/>
<sequence length="177" mass="19417">MPPRKACVRFGPARTDPSHAAQRTSHVPRARALCTLYTDNVAASRLVSYNRIISSLSPLAPSLVPHAIPPIPIPTRIAPAVSPDPPIASSHARIRTSLHISSPSPKLPYSPRTQCCKMISSCFPSTPLPPFSRAAYRVRLVGISQLQRRRGLPRARSSPLVLAPNRICRFFCPWLGF</sequence>
<reference evidence="1 2" key="1">
    <citation type="journal article" date="2015" name="Biotechnol. Biofuels">
        <title>Enhanced degradation of softwood versus hardwood by the white-rot fungus Pycnoporus coccineus.</title>
        <authorList>
            <person name="Couturier M."/>
            <person name="Navarro D."/>
            <person name="Chevret D."/>
            <person name="Henrissat B."/>
            <person name="Piumi F."/>
            <person name="Ruiz-Duenas F.J."/>
            <person name="Martinez A.T."/>
            <person name="Grigoriev I.V."/>
            <person name="Riley R."/>
            <person name="Lipzen A."/>
            <person name="Berrin J.G."/>
            <person name="Master E.R."/>
            <person name="Rosso M.N."/>
        </authorList>
    </citation>
    <scope>NUCLEOTIDE SEQUENCE [LARGE SCALE GENOMIC DNA]</scope>
    <source>
        <strain evidence="1 2">BRFM310</strain>
    </source>
</reference>
<evidence type="ECO:0000313" key="1">
    <source>
        <dbReference type="EMBL" id="OSD00902.1"/>
    </source>
</evidence>
<dbReference type="Proteomes" id="UP000193067">
    <property type="component" value="Unassembled WGS sequence"/>
</dbReference>
<gene>
    <name evidence="1" type="ORF">PYCCODRAFT_649451</name>
</gene>
<dbReference type="EMBL" id="KZ084115">
    <property type="protein sequence ID" value="OSD00902.1"/>
    <property type="molecule type" value="Genomic_DNA"/>
</dbReference>
<organism evidence="1 2">
    <name type="scientific">Trametes coccinea (strain BRFM310)</name>
    <name type="common">Pycnoporus coccineus</name>
    <dbReference type="NCBI Taxonomy" id="1353009"/>
    <lineage>
        <taxon>Eukaryota</taxon>
        <taxon>Fungi</taxon>
        <taxon>Dikarya</taxon>
        <taxon>Basidiomycota</taxon>
        <taxon>Agaricomycotina</taxon>
        <taxon>Agaricomycetes</taxon>
        <taxon>Polyporales</taxon>
        <taxon>Polyporaceae</taxon>
        <taxon>Trametes</taxon>
    </lineage>
</organism>
<evidence type="ECO:0000313" key="2">
    <source>
        <dbReference type="Proteomes" id="UP000193067"/>
    </source>
</evidence>
<proteinExistence type="predicted"/>
<keyword evidence="2" id="KW-1185">Reference proteome</keyword>
<protein>
    <submittedName>
        <fullName evidence="1">Uncharacterized protein</fullName>
    </submittedName>
</protein>
<name>A0A1Y2ILR9_TRAC3</name>
<accession>A0A1Y2ILR9</accession>